<evidence type="ECO:0000259" key="6">
    <source>
        <dbReference type="PROSITE" id="PS51755"/>
    </source>
</evidence>
<dbReference type="InterPro" id="IPR005158">
    <property type="entry name" value="BTAD"/>
</dbReference>
<dbReference type="PROSITE" id="PS51755">
    <property type="entry name" value="OMPR_PHOB"/>
    <property type="match status" value="1"/>
</dbReference>
<dbReference type="GO" id="GO:0000160">
    <property type="term" value="P:phosphorelay signal transduction system"/>
    <property type="evidence" value="ECO:0007669"/>
    <property type="project" value="InterPro"/>
</dbReference>
<dbReference type="EMBL" id="SLWS01000013">
    <property type="protein sequence ID" value="TCO50843.1"/>
    <property type="molecule type" value="Genomic_DNA"/>
</dbReference>
<keyword evidence="8" id="KW-1185">Reference proteome</keyword>
<comment type="caution">
    <text evidence="7">The sequence shown here is derived from an EMBL/GenBank/DDBJ whole genome shotgun (WGS) entry which is preliminary data.</text>
</comment>
<gene>
    <name evidence="7" type="ORF">EV192_113224</name>
</gene>
<organism evidence="7 8">
    <name type="scientific">Actinocrispum wychmicini</name>
    <dbReference type="NCBI Taxonomy" id="1213861"/>
    <lineage>
        <taxon>Bacteria</taxon>
        <taxon>Bacillati</taxon>
        <taxon>Actinomycetota</taxon>
        <taxon>Actinomycetes</taxon>
        <taxon>Pseudonocardiales</taxon>
        <taxon>Pseudonocardiaceae</taxon>
        <taxon>Actinocrispum</taxon>
    </lineage>
</organism>
<proteinExistence type="inferred from homology"/>
<dbReference type="Proteomes" id="UP000295680">
    <property type="component" value="Unassembled WGS sequence"/>
</dbReference>
<dbReference type="Pfam" id="PF03704">
    <property type="entry name" value="BTAD"/>
    <property type="match status" value="1"/>
</dbReference>
<keyword evidence="2" id="KW-0805">Transcription regulation</keyword>
<reference evidence="7 8" key="1">
    <citation type="submission" date="2019-03" db="EMBL/GenBank/DDBJ databases">
        <title>Genomic Encyclopedia of Type Strains, Phase IV (KMG-IV): sequencing the most valuable type-strain genomes for metagenomic binning, comparative biology and taxonomic classification.</title>
        <authorList>
            <person name="Goeker M."/>
        </authorList>
    </citation>
    <scope>NUCLEOTIDE SEQUENCE [LARGE SCALE GENOMIC DNA]</scope>
    <source>
        <strain evidence="7 8">DSM 45934</strain>
    </source>
</reference>
<dbReference type="SMART" id="SM00862">
    <property type="entry name" value="Trans_reg_C"/>
    <property type="match status" value="1"/>
</dbReference>
<dbReference type="InterPro" id="IPR027417">
    <property type="entry name" value="P-loop_NTPase"/>
</dbReference>
<dbReference type="InterPro" id="IPR001867">
    <property type="entry name" value="OmpR/PhoB-type_DNA-bd"/>
</dbReference>
<dbReference type="Pfam" id="PF00486">
    <property type="entry name" value="Trans_reg_C"/>
    <property type="match status" value="1"/>
</dbReference>
<dbReference type="InterPro" id="IPR016032">
    <property type="entry name" value="Sig_transdc_resp-reg_C-effctor"/>
</dbReference>
<sequence length="1082" mass="117330">MKLTFRLFGSLEVVDDSGHVLDLGTRKQRALVAMLASQAGRVVSLDRLIEELWADEAPAGATRTLQAYIAHLRKVLEPGRRPRTPPEVLLTRAPGYQLAVAPGQVDLWRFSAAVDQGRQALARGAHREVVGVLDQAMTLWRGDPLGEFTDEEFAQPVIAQLVEQRATALANGFEARLALGEDAALVPGLESLVGEWPYRERAWSLLVLALYRAGRQAEALAALRRIRVRLAADLGLRPGPELRDLEQAVFDQAPRLRLAEPVALPAESPVVEPCGLVARAVELALLERRLAHARLGEGGAVLITGEAGIGKSRLARAVADLAVAQRFRVAVGRCVDGPAPAFRPWTQILRAVGDSSGLLTGRTAVTEDDPGTALYELYDQVLAALTKDDAPLVLLVDDLQWADASSLRLLAFVAEEAARRRMLVLATCRPEPGDHPEELRNTLAALSRQQATERVDLTPFTAEDVALYLRTAGVAEEPGLVAALLARTGGNPFYLGEVLRLLAGEHGLSTVVPSSVRAVLDRRVARLPDETRSLLRAASVAGREVDIDLLAAVTGASPEDVMNGMEPAVASGLVIDLVAGTDYRFSHALVQEALYAGLSRLERARLHLRVGEALELVVPRDESARLAHHFAQAAKLGGADKAVEYAATAARHAGSQLAHTEAVEFWQLALDVLPPGRDAERARVLTGLGQALRSVGRPEDARHAWTESIRLARRADDRDALIPAVTAIGGPAVWTWRPYGVVDAEMVAVIEGLLRGPLTDTDRATLLGTLALELHYGPHRAESERYATEAVELARATRVAPLLARTLNNYLLAVFRPGRNAVRRAAAEELVALPGLPLSDEVTARVHLMSCMLRDGDLAGWDREFARCEQLLRTAPRREIESMVRLAQPARWTLDGRWAEAQALLADFGKPQFGSTLWGTSFRRLVTTFTCRRAQGRVPELLAELVAAAREPNQVPLRPVAVLAAVEANQCALARELIALWGTDTAEDWVGDFLVAVWGLVAARLGVPDPRELYEKLLPSADQFVVAGMGTACWGSTRLVLAELAGRLGRAGEARDHARAALEVHERHGLAYWADQSRRLLA</sequence>
<evidence type="ECO:0000256" key="1">
    <source>
        <dbReference type="ARBA" id="ARBA00005820"/>
    </source>
</evidence>
<evidence type="ECO:0000313" key="7">
    <source>
        <dbReference type="EMBL" id="TCO50843.1"/>
    </source>
</evidence>
<evidence type="ECO:0000256" key="5">
    <source>
        <dbReference type="PROSITE-ProRule" id="PRU01091"/>
    </source>
</evidence>
<dbReference type="InterPro" id="IPR011990">
    <property type="entry name" value="TPR-like_helical_dom_sf"/>
</dbReference>
<dbReference type="Gene3D" id="1.25.40.10">
    <property type="entry name" value="Tetratricopeptide repeat domain"/>
    <property type="match status" value="2"/>
</dbReference>
<dbReference type="Pfam" id="PF13191">
    <property type="entry name" value="AAA_16"/>
    <property type="match status" value="1"/>
</dbReference>
<dbReference type="PANTHER" id="PTHR35807:SF1">
    <property type="entry name" value="TRANSCRIPTIONAL REGULATOR REDD"/>
    <property type="match status" value="1"/>
</dbReference>
<evidence type="ECO:0000313" key="8">
    <source>
        <dbReference type="Proteomes" id="UP000295680"/>
    </source>
</evidence>
<keyword evidence="4" id="KW-0804">Transcription</keyword>
<dbReference type="Gene3D" id="3.40.50.300">
    <property type="entry name" value="P-loop containing nucleotide triphosphate hydrolases"/>
    <property type="match status" value="1"/>
</dbReference>
<dbReference type="GO" id="GO:0003677">
    <property type="term" value="F:DNA binding"/>
    <property type="evidence" value="ECO:0007669"/>
    <property type="project" value="UniProtKB-UniRule"/>
</dbReference>
<dbReference type="InterPro" id="IPR041664">
    <property type="entry name" value="AAA_16"/>
</dbReference>
<dbReference type="SMART" id="SM01043">
    <property type="entry name" value="BTAD"/>
    <property type="match status" value="1"/>
</dbReference>
<keyword evidence="3 5" id="KW-0238">DNA-binding</keyword>
<dbReference type="PANTHER" id="PTHR35807">
    <property type="entry name" value="TRANSCRIPTIONAL REGULATOR REDD-RELATED"/>
    <property type="match status" value="1"/>
</dbReference>
<dbReference type="RefSeq" id="WP_132124786.1">
    <property type="nucleotide sequence ID" value="NZ_SLWS01000013.1"/>
</dbReference>
<dbReference type="CDD" id="cd00383">
    <property type="entry name" value="trans_reg_C"/>
    <property type="match status" value="1"/>
</dbReference>
<evidence type="ECO:0000256" key="4">
    <source>
        <dbReference type="ARBA" id="ARBA00023163"/>
    </source>
</evidence>
<dbReference type="GO" id="GO:0006355">
    <property type="term" value="P:regulation of DNA-templated transcription"/>
    <property type="evidence" value="ECO:0007669"/>
    <property type="project" value="InterPro"/>
</dbReference>
<name>A0A4R2IYB3_9PSEU</name>
<dbReference type="SUPFAM" id="SSF46894">
    <property type="entry name" value="C-terminal effector domain of the bipartite response regulators"/>
    <property type="match status" value="1"/>
</dbReference>
<dbReference type="CDD" id="cd15831">
    <property type="entry name" value="BTAD"/>
    <property type="match status" value="1"/>
</dbReference>
<dbReference type="InterPro" id="IPR051677">
    <property type="entry name" value="AfsR-DnrI-RedD_regulator"/>
</dbReference>
<dbReference type="SUPFAM" id="SSF48452">
    <property type="entry name" value="TPR-like"/>
    <property type="match status" value="1"/>
</dbReference>
<dbReference type="OrthoDB" id="134712at2"/>
<dbReference type="InterPro" id="IPR036388">
    <property type="entry name" value="WH-like_DNA-bd_sf"/>
</dbReference>
<evidence type="ECO:0000256" key="2">
    <source>
        <dbReference type="ARBA" id="ARBA00023015"/>
    </source>
</evidence>
<feature type="DNA-binding region" description="OmpR/PhoB-type" evidence="5">
    <location>
        <begin position="1"/>
        <end position="100"/>
    </location>
</feature>
<feature type="domain" description="OmpR/PhoB-type" evidence="6">
    <location>
        <begin position="1"/>
        <end position="100"/>
    </location>
</feature>
<dbReference type="AlphaFoldDB" id="A0A4R2IYB3"/>
<comment type="similarity">
    <text evidence="1">Belongs to the AfsR/DnrI/RedD regulatory family.</text>
</comment>
<dbReference type="Gene3D" id="1.10.10.10">
    <property type="entry name" value="Winged helix-like DNA-binding domain superfamily/Winged helix DNA-binding domain"/>
    <property type="match status" value="1"/>
</dbReference>
<evidence type="ECO:0000256" key="3">
    <source>
        <dbReference type="ARBA" id="ARBA00023125"/>
    </source>
</evidence>
<protein>
    <submittedName>
        <fullName evidence="7">Transcriptional regulator</fullName>
    </submittedName>
</protein>
<dbReference type="SUPFAM" id="SSF52540">
    <property type="entry name" value="P-loop containing nucleoside triphosphate hydrolases"/>
    <property type="match status" value="1"/>
</dbReference>
<accession>A0A4R2IYB3</accession>